<feature type="domain" description="Thioredoxin" evidence="1">
    <location>
        <begin position="4"/>
        <end position="219"/>
    </location>
</feature>
<sequence>MKKAQIGQKAPLFSVSDWVQGEPTNFDQLAGRVVLVEVFQVNCPGCFLYALPQAIDFHQRYSSLGLTVLGIATAFEDFDKNTLENLVKLVNHGEVIGETLQLLDQQGILEAGRLPYGIPFPLAMDTLIKQDGDLSENHITAFIDEHIPSFEQQPATYREKVLEQVRAHLQKLEYRAQTFENYNLKGTPSHILVDKQGILRDCAFGSHPELEKQIQGLLQE</sequence>
<dbReference type="SUPFAM" id="SSF52833">
    <property type="entry name" value="Thioredoxin-like"/>
    <property type="match status" value="1"/>
</dbReference>
<dbReference type="InterPro" id="IPR036249">
    <property type="entry name" value="Thioredoxin-like_sf"/>
</dbReference>
<evidence type="ECO:0000259" key="1">
    <source>
        <dbReference type="PROSITE" id="PS51352"/>
    </source>
</evidence>
<dbReference type="Gene3D" id="3.40.30.10">
    <property type="entry name" value="Glutaredoxin"/>
    <property type="match status" value="1"/>
</dbReference>
<organism evidence="2 3">
    <name type="scientific">Methyloglobulus morosus KoM1</name>
    <dbReference type="NCBI Taxonomy" id="1116472"/>
    <lineage>
        <taxon>Bacteria</taxon>
        <taxon>Pseudomonadati</taxon>
        <taxon>Pseudomonadota</taxon>
        <taxon>Gammaproteobacteria</taxon>
        <taxon>Methylococcales</taxon>
        <taxon>Methylococcaceae</taxon>
        <taxon>Methyloglobulus</taxon>
    </lineage>
</organism>
<dbReference type="AlphaFoldDB" id="V5BXK5"/>
<keyword evidence="3" id="KW-1185">Reference proteome</keyword>
<gene>
    <name evidence="2" type="ORF">MGMO_53c00080</name>
</gene>
<name>V5BXK5_9GAMM</name>
<dbReference type="OrthoDB" id="9811352at2"/>
<dbReference type="PATRIC" id="fig|1116472.3.peg.1544"/>
<dbReference type="PANTHER" id="PTHR42852">
    <property type="entry name" value="THIOL:DISULFIDE INTERCHANGE PROTEIN DSBE"/>
    <property type="match status" value="1"/>
</dbReference>
<dbReference type="eggNOG" id="COG0526">
    <property type="taxonomic scope" value="Bacteria"/>
</dbReference>
<dbReference type="STRING" id="1116472.MGMO_53c00080"/>
<dbReference type="Proteomes" id="UP000017842">
    <property type="component" value="Unassembled WGS sequence"/>
</dbReference>
<comment type="caution">
    <text evidence="2">The sequence shown here is derived from an EMBL/GenBank/DDBJ whole genome shotgun (WGS) entry which is preliminary data.</text>
</comment>
<protein>
    <submittedName>
        <fullName evidence="2">Alkyl hydroperoxide reductase/thiol specific antioxidant/Mal allergen</fullName>
    </submittedName>
</protein>
<dbReference type="InterPro" id="IPR013766">
    <property type="entry name" value="Thioredoxin_domain"/>
</dbReference>
<evidence type="ECO:0000313" key="3">
    <source>
        <dbReference type="Proteomes" id="UP000017842"/>
    </source>
</evidence>
<evidence type="ECO:0000313" key="2">
    <source>
        <dbReference type="EMBL" id="ESS72549.1"/>
    </source>
</evidence>
<proteinExistence type="predicted"/>
<reference evidence="2 3" key="1">
    <citation type="journal article" date="2013" name="Genome Announc.">
        <title>Draft Genome Sequence of the Methanotrophic Gammaproteobacterium Methyloglobulus morosus DSM 22980 Strain KoM1.</title>
        <authorList>
            <person name="Poehlein A."/>
            <person name="Deutzmann J.S."/>
            <person name="Daniel R."/>
            <person name="Simeonova D.D."/>
        </authorList>
    </citation>
    <scope>NUCLEOTIDE SEQUENCE [LARGE SCALE GENOMIC DNA]</scope>
    <source>
        <strain evidence="2 3">KoM1</strain>
    </source>
</reference>
<dbReference type="EMBL" id="AYLO01000051">
    <property type="protein sequence ID" value="ESS72549.1"/>
    <property type="molecule type" value="Genomic_DNA"/>
</dbReference>
<dbReference type="PROSITE" id="PS51352">
    <property type="entry name" value="THIOREDOXIN_2"/>
    <property type="match status" value="1"/>
</dbReference>
<accession>V5BXK5</accession>
<dbReference type="InterPro" id="IPR050553">
    <property type="entry name" value="Thioredoxin_ResA/DsbE_sf"/>
</dbReference>
<dbReference type="PANTHER" id="PTHR42852:SF13">
    <property type="entry name" value="PROTEIN DIPZ"/>
    <property type="match status" value="1"/>
</dbReference>
<dbReference type="RefSeq" id="WP_023494346.1">
    <property type="nucleotide sequence ID" value="NZ_AYLO01000051.1"/>
</dbReference>